<organism evidence="2 3">
    <name type="scientific">Thermomonospora umbrina</name>
    <dbReference type="NCBI Taxonomy" id="111806"/>
    <lineage>
        <taxon>Bacteria</taxon>
        <taxon>Bacillati</taxon>
        <taxon>Actinomycetota</taxon>
        <taxon>Actinomycetes</taxon>
        <taxon>Streptosporangiales</taxon>
        <taxon>Thermomonosporaceae</taxon>
        <taxon>Thermomonospora</taxon>
    </lineage>
</organism>
<dbReference type="Pfam" id="PF13822">
    <property type="entry name" value="ACC_epsilon"/>
    <property type="match status" value="1"/>
</dbReference>
<dbReference type="InterPro" id="IPR032716">
    <property type="entry name" value="ACC_epsilon"/>
</dbReference>
<proteinExistence type="predicted"/>
<dbReference type="GO" id="GO:0003989">
    <property type="term" value="F:acetyl-CoA carboxylase activity"/>
    <property type="evidence" value="ECO:0007669"/>
    <property type="project" value="InterPro"/>
</dbReference>
<gene>
    <name evidence="2" type="ORF">DFJ69_1699</name>
</gene>
<dbReference type="AlphaFoldDB" id="A0A3D9SK46"/>
<comment type="caution">
    <text evidence="2">The sequence shown here is derived from an EMBL/GenBank/DDBJ whole genome shotgun (WGS) entry which is preliminary data.</text>
</comment>
<keyword evidence="3" id="KW-1185">Reference proteome</keyword>
<dbReference type="Proteomes" id="UP000256661">
    <property type="component" value="Unassembled WGS sequence"/>
</dbReference>
<feature type="compositionally biased region" description="Pro residues" evidence="1">
    <location>
        <begin position="37"/>
        <end position="47"/>
    </location>
</feature>
<name>A0A3D9SK46_9ACTN</name>
<dbReference type="EMBL" id="QTTT01000001">
    <property type="protein sequence ID" value="REE96269.1"/>
    <property type="molecule type" value="Genomic_DNA"/>
</dbReference>
<sequence length="72" mass="7440">MNPSPIEIVRGAPDETELAALVTVLMAVARARAGGSPPSPPRSPPPWTSSGAAHRPAGGWAGRPHPAWRTVL</sequence>
<dbReference type="GO" id="GO:0004658">
    <property type="term" value="F:propionyl-CoA carboxylase activity"/>
    <property type="evidence" value="ECO:0007669"/>
    <property type="project" value="InterPro"/>
</dbReference>
<evidence type="ECO:0000313" key="3">
    <source>
        <dbReference type="Proteomes" id="UP000256661"/>
    </source>
</evidence>
<dbReference type="RefSeq" id="WP_116021943.1">
    <property type="nucleotide sequence ID" value="NZ_QTTT01000001.1"/>
</dbReference>
<reference evidence="2 3" key="1">
    <citation type="submission" date="2018-08" db="EMBL/GenBank/DDBJ databases">
        <title>Sequencing the genomes of 1000 actinobacteria strains.</title>
        <authorList>
            <person name="Klenk H.-P."/>
        </authorList>
    </citation>
    <scope>NUCLEOTIDE SEQUENCE [LARGE SCALE GENOMIC DNA]</scope>
    <source>
        <strain evidence="2 3">DSM 43927</strain>
    </source>
</reference>
<accession>A0A3D9SK46</accession>
<feature type="region of interest" description="Disordered" evidence="1">
    <location>
        <begin position="32"/>
        <end position="72"/>
    </location>
</feature>
<protein>
    <submittedName>
        <fullName evidence="2">Acyl-CoA carboxylase epsilon subunit-like protein</fullName>
    </submittedName>
</protein>
<evidence type="ECO:0000256" key="1">
    <source>
        <dbReference type="SAM" id="MobiDB-lite"/>
    </source>
</evidence>
<evidence type="ECO:0000313" key="2">
    <source>
        <dbReference type="EMBL" id="REE96269.1"/>
    </source>
</evidence>